<reference evidence="1" key="1">
    <citation type="submission" date="2019-12" db="EMBL/GenBank/DDBJ databases">
        <title>Whole genome sequencing of Haloarcula argentinensis strain pws5.</title>
        <authorList>
            <person name="Verma D.K."/>
            <person name="Gopal K."/>
            <person name="Prasad E.S."/>
        </authorList>
    </citation>
    <scope>NUCLEOTIDE SEQUENCE</scope>
    <source>
        <strain evidence="1">Pws5</strain>
    </source>
</reference>
<dbReference type="RefSeq" id="WP_170095614.1">
    <property type="nucleotide sequence ID" value="NZ_WOWA01000002.1"/>
</dbReference>
<proteinExistence type="predicted"/>
<dbReference type="AlphaFoldDB" id="A0A847U812"/>
<organism evidence="1 2">
    <name type="scientific">Haloarcula argentinensis</name>
    <dbReference type="NCBI Taxonomy" id="43776"/>
    <lineage>
        <taxon>Archaea</taxon>
        <taxon>Methanobacteriati</taxon>
        <taxon>Methanobacteriota</taxon>
        <taxon>Stenosarchaea group</taxon>
        <taxon>Halobacteria</taxon>
        <taxon>Halobacteriales</taxon>
        <taxon>Haloarculaceae</taxon>
        <taxon>Haloarcula</taxon>
    </lineage>
</organism>
<protein>
    <submittedName>
        <fullName evidence="1">Uncharacterized protein</fullName>
    </submittedName>
</protein>
<dbReference type="EMBL" id="WOWA01000002">
    <property type="protein sequence ID" value="NLV11883.1"/>
    <property type="molecule type" value="Genomic_DNA"/>
</dbReference>
<evidence type="ECO:0000313" key="1">
    <source>
        <dbReference type="EMBL" id="NLV11883.1"/>
    </source>
</evidence>
<sequence length="108" mass="11412">MVQKQSTTRESDADISTTGVVLTAETPGDALVSLNIDATADASYALDVSPTGDASDWFDGEETYNQADVDDPQDIRDTFIAGDAYVRIRVTDAAAAGETADITIQQAH</sequence>
<dbReference type="Proteomes" id="UP000641625">
    <property type="component" value="Unassembled WGS sequence"/>
</dbReference>
<comment type="caution">
    <text evidence="1">The sequence shown here is derived from an EMBL/GenBank/DDBJ whole genome shotgun (WGS) entry which is preliminary data.</text>
</comment>
<gene>
    <name evidence="1" type="ORF">GOC77_01070</name>
</gene>
<accession>A0A847U812</accession>
<name>A0A847U812_HALAR</name>
<evidence type="ECO:0000313" key="2">
    <source>
        <dbReference type="Proteomes" id="UP000641625"/>
    </source>
</evidence>